<evidence type="ECO:0000256" key="1">
    <source>
        <dbReference type="ARBA" id="ARBA00022679"/>
    </source>
</evidence>
<dbReference type="PROSITE" id="PS51186">
    <property type="entry name" value="GNAT"/>
    <property type="match status" value="1"/>
</dbReference>
<keyword evidence="5" id="KW-1185">Reference proteome</keyword>
<dbReference type="OrthoDB" id="273614at2"/>
<evidence type="ECO:0000259" key="3">
    <source>
        <dbReference type="PROSITE" id="PS51186"/>
    </source>
</evidence>
<dbReference type="CDD" id="cd04301">
    <property type="entry name" value="NAT_SF"/>
    <property type="match status" value="1"/>
</dbReference>
<dbReference type="InterPro" id="IPR050769">
    <property type="entry name" value="NAT_camello-type"/>
</dbReference>
<sequence length="315" mass="35035">MVDLGKGVCCGGQVSRVQRVRAFNRLYTRVIGVLNEGPVDAEYSLSESRVLFELARREWTEVGELRRVLGLDAGYASRLLGRLGERGLLVRERSAEDARRQVVRLTDRGREVFAVLDQRSSAQIGELLARFGEDEQRELLDAMATITRIVGGEHDPTVVLRAPRAGDLGWVVHRHGAVYTQEHGWNDGFEALVARIVADYLAHRDPVREAAWIAELNGERVGSIMCARGQDEQTAKLRLLLVEPSARGHGVGARLVAECVSFAKSVGYTTMELWTVSLLASARRIYQAAGFELVDEQPNSDFGPVLTGQTWRLKW</sequence>
<dbReference type="InterPro" id="IPR000182">
    <property type="entry name" value="GNAT_dom"/>
</dbReference>
<dbReference type="SUPFAM" id="SSF55729">
    <property type="entry name" value="Acyl-CoA N-acyltransferases (Nat)"/>
    <property type="match status" value="1"/>
</dbReference>
<reference evidence="4 5" key="1">
    <citation type="submission" date="2016-04" db="EMBL/GenBank/DDBJ databases">
        <title>Complete genome sequence and analysis of deep-sea sediment isolate, Amycolatopsis sp. WP1.</title>
        <authorList>
            <person name="Wang H."/>
            <person name="Chen S."/>
            <person name="Wu Q."/>
        </authorList>
    </citation>
    <scope>NUCLEOTIDE SEQUENCE [LARGE SCALE GENOMIC DNA]</scope>
    <source>
        <strain evidence="4 5">WP1</strain>
    </source>
</reference>
<feature type="domain" description="HTH marR-type" evidence="2">
    <location>
        <begin position="16"/>
        <end position="148"/>
    </location>
</feature>
<dbReference type="Gene3D" id="3.40.630.30">
    <property type="match status" value="1"/>
</dbReference>
<dbReference type="CDD" id="cd00090">
    <property type="entry name" value="HTH_ARSR"/>
    <property type="match status" value="1"/>
</dbReference>
<dbReference type="PROSITE" id="PS50995">
    <property type="entry name" value="HTH_MARR_2"/>
    <property type="match status" value="1"/>
</dbReference>
<dbReference type="Gene3D" id="1.10.10.10">
    <property type="entry name" value="Winged helix-like DNA-binding domain superfamily/Winged helix DNA-binding domain"/>
    <property type="match status" value="1"/>
</dbReference>
<dbReference type="KEGG" id="aab:A4R43_31055"/>
<dbReference type="PANTHER" id="PTHR13947:SF37">
    <property type="entry name" value="LD18367P"/>
    <property type="match status" value="1"/>
</dbReference>
<dbReference type="SMART" id="SM00347">
    <property type="entry name" value="HTH_MARR"/>
    <property type="match status" value="1"/>
</dbReference>
<dbReference type="Pfam" id="PF00583">
    <property type="entry name" value="Acetyltransf_1"/>
    <property type="match status" value="1"/>
</dbReference>
<gene>
    <name evidence="4" type="ORF">A4R43_31055</name>
</gene>
<dbReference type="GO" id="GO:0003700">
    <property type="term" value="F:DNA-binding transcription factor activity"/>
    <property type="evidence" value="ECO:0007669"/>
    <property type="project" value="InterPro"/>
</dbReference>
<dbReference type="SUPFAM" id="SSF46785">
    <property type="entry name" value="Winged helix' DNA-binding domain"/>
    <property type="match status" value="1"/>
</dbReference>
<proteinExistence type="predicted"/>
<dbReference type="GO" id="GO:0008080">
    <property type="term" value="F:N-acetyltransferase activity"/>
    <property type="evidence" value="ECO:0007669"/>
    <property type="project" value="InterPro"/>
</dbReference>
<dbReference type="Proteomes" id="UP000250434">
    <property type="component" value="Chromosome"/>
</dbReference>
<dbReference type="AlphaFoldDB" id="A0A344LE78"/>
<evidence type="ECO:0000313" key="4">
    <source>
        <dbReference type="EMBL" id="AXB46352.1"/>
    </source>
</evidence>
<dbReference type="InterPro" id="IPR036388">
    <property type="entry name" value="WH-like_DNA-bd_sf"/>
</dbReference>
<name>A0A344LE78_9PSEU</name>
<evidence type="ECO:0000313" key="5">
    <source>
        <dbReference type="Proteomes" id="UP000250434"/>
    </source>
</evidence>
<organism evidence="4 5">
    <name type="scientific">Amycolatopsis albispora</name>
    <dbReference type="NCBI Taxonomy" id="1804986"/>
    <lineage>
        <taxon>Bacteria</taxon>
        <taxon>Bacillati</taxon>
        <taxon>Actinomycetota</taxon>
        <taxon>Actinomycetes</taxon>
        <taxon>Pseudonocardiales</taxon>
        <taxon>Pseudonocardiaceae</taxon>
        <taxon>Amycolatopsis</taxon>
    </lineage>
</organism>
<dbReference type="InterPro" id="IPR011991">
    <property type="entry name" value="ArsR-like_HTH"/>
</dbReference>
<dbReference type="InterPro" id="IPR000835">
    <property type="entry name" value="HTH_MarR-typ"/>
</dbReference>
<dbReference type="PANTHER" id="PTHR13947">
    <property type="entry name" value="GNAT FAMILY N-ACETYLTRANSFERASE"/>
    <property type="match status" value="1"/>
</dbReference>
<accession>A0A344LE78</accession>
<evidence type="ECO:0000259" key="2">
    <source>
        <dbReference type="PROSITE" id="PS50995"/>
    </source>
</evidence>
<dbReference type="RefSeq" id="WP_113695402.1">
    <property type="nucleotide sequence ID" value="NZ_CP015163.1"/>
</dbReference>
<protein>
    <submittedName>
        <fullName evidence="4">MarR family transcriptional regulator</fullName>
    </submittedName>
</protein>
<dbReference type="InterPro" id="IPR036390">
    <property type="entry name" value="WH_DNA-bd_sf"/>
</dbReference>
<dbReference type="EMBL" id="CP015163">
    <property type="protein sequence ID" value="AXB46352.1"/>
    <property type="molecule type" value="Genomic_DNA"/>
</dbReference>
<dbReference type="Pfam" id="PF12802">
    <property type="entry name" value="MarR_2"/>
    <property type="match status" value="1"/>
</dbReference>
<feature type="domain" description="N-acetyltransferase" evidence="3">
    <location>
        <begin position="158"/>
        <end position="312"/>
    </location>
</feature>
<keyword evidence="1" id="KW-0808">Transferase</keyword>
<dbReference type="InterPro" id="IPR016181">
    <property type="entry name" value="Acyl_CoA_acyltransferase"/>
</dbReference>